<feature type="transmembrane region" description="Helical" evidence="1">
    <location>
        <begin position="6"/>
        <end position="25"/>
    </location>
</feature>
<gene>
    <name evidence="4" type="ORF">BYL167_LOCUS9934</name>
    <name evidence="2" type="ORF">CJN711_LOCUS32515</name>
    <name evidence="3" type="ORF">GIL414_LOCUS2827</name>
    <name evidence="5" type="ORF">OVN521_LOCUS17885</name>
    <name evidence="6" type="ORF">UXM345_LOCUS20557</name>
</gene>
<evidence type="ECO:0000313" key="4">
    <source>
        <dbReference type="EMBL" id="CAF3929642.1"/>
    </source>
</evidence>
<dbReference type="AlphaFoldDB" id="A0A815Z1H8"/>
<evidence type="ECO:0000313" key="2">
    <source>
        <dbReference type="EMBL" id="CAF1576590.1"/>
    </source>
</evidence>
<evidence type="ECO:0000313" key="7">
    <source>
        <dbReference type="Proteomes" id="UP000663855"/>
    </source>
</evidence>
<dbReference type="Proteomes" id="UP000663866">
    <property type="component" value="Unassembled WGS sequence"/>
</dbReference>
<keyword evidence="8" id="KW-1185">Reference proteome</keyword>
<dbReference type="Proteomes" id="UP000681967">
    <property type="component" value="Unassembled WGS sequence"/>
</dbReference>
<dbReference type="Gene3D" id="2.60.40.150">
    <property type="entry name" value="C2 domain"/>
    <property type="match status" value="1"/>
</dbReference>
<keyword evidence="1" id="KW-0472">Membrane</keyword>
<keyword evidence="1" id="KW-1133">Transmembrane helix</keyword>
<reference evidence="2" key="1">
    <citation type="submission" date="2021-02" db="EMBL/GenBank/DDBJ databases">
        <authorList>
            <person name="Nowell W R."/>
        </authorList>
    </citation>
    <scope>NUCLEOTIDE SEQUENCE</scope>
</reference>
<dbReference type="EMBL" id="CAJOBJ010000576">
    <property type="protein sequence ID" value="CAF3831491.1"/>
    <property type="molecule type" value="Genomic_DNA"/>
</dbReference>
<dbReference type="EMBL" id="CAJOBF010003078">
    <property type="protein sequence ID" value="CAF4072914.1"/>
    <property type="molecule type" value="Genomic_DNA"/>
</dbReference>
<dbReference type="EMBL" id="CAJNOV010015584">
    <property type="protein sequence ID" value="CAF1576590.1"/>
    <property type="molecule type" value="Genomic_DNA"/>
</dbReference>
<comment type="caution">
    <text evidence="2">The sequence shown here is derived from an EMBL/GenBank/DDBJ whole genome shotgun (WGS) entry which is preliminary data.</text>
</comment>
<dbReference type="InterPro" id="IPR035892">
    <property type="entry name" value="C2_domain_sf"/>
</dbReference>
<protein>
    <submittedName>
        <fullName evidence="2">Uncharacterized protein</fullName>
    </submittedName>
</protein>
<organism evidence="2 7">
    <name type="scientific">Rotaria magnacalcarata</name>
    <dbReference type="NCBI Taxonomy" id="392030"/>
    <lineage>
        <taxon>Eukaryota</taxon>
        <taxon>Metazoa</taxon>
        <taxon>Spiralia</taxon>
        <taxon>Gnathifera</taxon>
        <taxon>Rotifera</taxon>
        <taxon>Eurotatoria</taxon>
        <taxon>Bdelloidea</taxon>
        <taxon>Philodinida</taxon>
        <taxon>Philodinidae</taxon>
        <taxon>Rotaria</taxon>
    </lineage>
</organism>
<evidence type="ECO:0000313" key="5">
    <source>
        <dbReference type="EMBL" id="CAF4049245.1"/>
    </source>
</evidence>
<evidence type="ECO:0000256" key="1">
    <source>
        <dbReference type="SAM" id="Phobius"/>
    </source>
</evidence>
<dbReference type="Proteomes" id="UP000663855">
    <property type="component" value="Unassembled WGS sequence"/>
</dbReference>
<evidence type="ECO:0000313" key="3">
    <source>
        <dbReference type="EMBL" id="CAF3831491.1"/>
    </source>
</evidence>
<evidence type="ECO:0000313" key="6">
    <source>
        <dbReference type="EMBL" id="CAF4072914.1"/>
    </source>
</evidence>
<proteinExistence type="predicted"/>
<accession>A0A815Z1H8</accession>
<dbReference type="EMBL" id="CAJOBG010003170">
    <property type="protein sequence ID" value="CAF4049245.1"/>
    <property type="molecule type" value="Genomic_DNA"/>
</dbReference>
<evidence type="ECO:0000313" key="8">
    <source>
        <dbReference type="Proteomes" id="UP000663866"/>
    </source>
</evidence>
<dbReference type="Proteomes" id="UP000663842">
    <property type="component" value="Unassembled WGS sequence"/>
</dbReference>
<name>A0A815Z1H8_9BILA</name>
<dbReference type="EMBL" id="CAJOBH010002923">
    <property type="protein sequence ID" value="CAF3929642.1"/>
    <property type="molecule type" value="Genomic_DNA"/>
</dbReference>
<dbReference type="Proteomes" id="UP000681720">
    <property type="component" value="Unassembled WGS sequence"/>
</dbReference>
<keyword evidence="1" id="KW-0812">Transmembrane</keyword>
<sequence>MVLYILFGIIVAVCLVSTIIFYTFMRSREKLKSSSMTSINEKQQIKYSLRPSMHIVTRKLHQDFSFRTSLSSDKSNHSSSTINEYEENELNYKTQRKSVGSLQATTITTPLRSASMVTNLFQPRRTHGSNWRQGSIVDPNQMALIPFSLPINNNNNNNNNNNKYRRRSVAVCNNLLETRENVMAIKDFKLSCLLSFSIIHLKNSQIKIQFHSLQSLPSNIHLENLTIKAKLIPDGKEKSVRIRKSIQNEATFEYENSEFFVLFSNLSFEKLLERSLSMTINGKDQTKKSLYLGHIGKINFNQVNKFNNECRVDFLHAIEKTKPSSIELLVSLEKNDDQHIHVAVQRMKGLKIDQKKLAATCYLQIILLDRHRPLAIQKTKSYRLTSSSFVIGEEYDFNILTYNSNNLDRLMIVFNLYSNSNNTNEYKCIAHVKIGSPLLCSGSGTVHWQQFKARESFSMWHTFNKEQH</sequence>